<dbReference type="Pfam" id="PF11832">
    <property type="entry name" value="DUF3352"/>
    <property type="match status" value="1"/>
</dbReference>
<dbReference type="Proteomes" id="UP001059380">
    <property type="component" value="Chromosome"/>
</dbReference>
<keyword evidence="1" id="KW-1133">Transmembrane helix</keyword>
<dbReference type="InterPro" id="IPR006860">
    <property type="entry name" value="FecR"/>
</dbReference>
<keyword evidence="1" id="KW-0472">Membrane</keyword>
<name>A0A9J7BS52_9BACT</name>
<feature type="transmembrane region" description="Helical" evidence="1">
    <location>
        <begin position="117"/>
        <end position="139"/>
    </location>
</feature>
<accession>A0A9J7BS52</accession>
<dbReference type="GO" id="GO:0016989">
    <property type="term" value="F:sigma factor antagonist activity"/>
    <property type="evidence" value="ECO:0007669"/>
    <property type="project" value="TreeGrafter"/>
</dbReference>
<dbReference type="RefSeq" id="WP_260794925.1">
    <property type="nucleotide sequence ID" value="NZ_CP093313.1"/>
</dbReference>
<dbReference type="InterPro" id="IPR012373">
    <property type="entry name" value="Ferrdict_sens_TM"/>
</dbReference>
<gene>
    <name evidence="3" type="ORF">MOP44_05570</name>
</gene>
<feature type="domain" description="FecR protein" evidence="2">
    <location>
        <begin position="177"/>
        <end position="270"/>
    </location>
</feature>
<dbReference type="Pfam" id="PF04773">
    <property type="entry name" value="FecR"/>
    <property type="match status" value="1"/>
</dbReference>
<sequence length="861" mass="92124">MTRDEKTLLDRATQALRADVPDAEAIRAAAERTAQALEIRMDREAFEGAIENCAGVQRLFVAHRAGNLTENRRVLVDAHLRDCGECLRLFKQGREGAVLNWSAPAVKAAPKMRPARLGWAMATAAAALVTSVFVYRVYWQVPPGVRAEVQSIDGTAFVMGEGGDRKVAAGAELREGDELRTTGGSRAVLRLSDGSLVEVNQRSALGVGARGHNMTVSLDRGAVIVQAAHRTSGHLYLKTPDCRVAVTGTVFSVDAGIKGSRVGVLQGSVNVAYAGMHTMLHPGEQVATSDNLAPEPLDQQFAWSPEREKYVGMLAQLANVEHQIAQIPFPGPRYSSDLLTRVPMDTQLYVSIPNLGEFLQQANTIFQNQLNASPELKAWWTQGHKQNPDELNQLVTKIHDVSQYLGNEVVLIGTGTGESKTVALLADVTKSGLKDELQQIAGDGNKLTVLDPNALAAADASQNAGKGMYALVRDHEVVFAHDIATLKKLSAQLDAGASGFADGEFGKQMTAAYTRGAGILLGANLQAMLQNAQQTAAVSSKRRGLESTGLSNVQYLIAEHRELNGAPANHLNLQFTGTRQRVASWLASPGPIGSLDFVSPNAAAAVATLTKDPAAIADDLMAMATQAKGQPVDWNEIDQKLQIDVRNDLMANLGGDFTLALDGPVLPTPSWKMVIEVNNASALENTLEKMVQAISSQAQGTKAHVLQIQQSTVDSTVYYTVRDVTAGAVVAEYTYANGFMVMGPNRAIVMDALKTQANGNSLSRSASFRASLPKDENENYSAVAYQNLSPVLTPLLSQLTGDTAQAIQKLAADARPTVICAWGQDNRIEAASDSRLFGFDFLTLGAILHSGNKPPAQNVLN</sequence>
<protein>
    <submittedName>
        <fullName evidence="3">FecR domain-containing protein</fullName>
    </submittedName>
</protein>
<reference evidence="3" key="1">
    <citation type="submission" date="2021-04" db="EMBL/GenBank/DDBJ databases">
        <title>Phylogenetic analysis of Acidobacteriaceae.</title>
        <authorList>
            <person name="Qiu L."/>
            <person name="Zhang Q."/>
        </authorList>
    </citation>
    <scope>NUCLEOTIDE SEQUENCE</scope>
    <source>
        <strain evidence="3">DSM 25168</strain>
    </source>
</reference>
<evidence type="ECO:0000259" key="2">
    <source>
        <dbReference type="Pfam" id="PF04773"/>
    </source>
</evidence>
<evidence type="ECO:0000256" key="1">
    <source>
        <dbReference type="SAM" id="Phobius"/>
    </source>
</evidence>
<evidence type="ECO:0000313" key="4">
    <source>
        <dbReference type="Proteomes" id="UP001059380"/>
    </source>
</evidence>
<dbReference type="PANTHER" id="PTHR30273:SF2">
    <property type="entry name" value="PROTEIN FECR"/>
    <property type="match status" value="1"/>
</dbReference>
<dbReference type="EMBL" id="CP093313">
    <property type="protein sequence ID" value="UWZ85407.1"/>
    <property type="molecule type" value="Genomic_DNA"/>
</dbReference>
<dbReference type="Gene3D" id="2.60.120.1440">
    <property type="match status" value="1"/>
</dbReference>
<dbReference type="AlphaFoldDB" id="A0A9J7BS52"/>
<organism evidence="3 4">
    <name type="scientific">Occallatibacter riparius</name>
    <dbReference type="NCBI Taxonomy" id="1002689"/>
    <lineage>
        <taxon>Bacteria</taxon>
        <taxon>Pseudomonadati</taxon>
        <taxon>Acidobacteriota</taxon>
        <taxon>Terriglobia</taxon>
        <taxon>Terriglobales</taxon>
        <taxon>Acidobacteriaceae</taxon>
        <taxon>Occallatibacter</taxon>
    </lineage>
</organism>
<dbReference type="InterPro" id="IPR021787">
    <property type="entry name" value="DUF3352"/>
</dbReference>
<keyword evidence="1" id="KW-0812">Transmembrane</keyword>
<keyword evidence="4" id="KW-1185">Reference proteome</keyword>
<evidence type="ECO:0000313" key="3">
    <source>
        <dbReference type="EMBL" id="UWZ85407.1"/>
    </source>
</evidence>
<dbReference type="PANTHER" id="PTHR30273">
    <property type="entry name" value="PERIPLASMIC SIGNAL SENSOR AND SIGMA FACTOR ACTIVATOR FECR-RELATED"/>
    <property type="match status" value="1"/>
</dbReference>
<dbReference type="KEGG" id="orp:MOP44_05570"/>
<proteinExistence type="predicted"/>